<evidence type="ECO:0000256" key="1">
    <source>
        <dbReference type="SAM" id="MobiDB-lite"/>
    </source>
</evidence>
<evidence type="ECO:0000313" key="2">
    <source>
        <dbReference type="EMBL" id="VDD91142.1"/>
    </source>
</evidence>
<keyword evidence="3" id="KW-1185">Reference proteome</keyword>
<dbReference type="OrthoDB" id="5836547at2759"/>
<accession>A0A0N4V7L3</accession>
<feature type="region of interest" description="Disordered" evidence="1">
    <location>
        <begin position="188"/>
        <end position="208"/>
    </location>
</feature>
<gene>
    <name evidence="2" type="ORF">EVEC_LOCUS5893</name>
</gene>
<organism evidence="4">
    <name type="scientific">Enterobius vermicularis</name>
    <name type="common">Human pinworm</name>
    <dbReference type="NCBI Taxonomy" id="51028"/>
    <lineage>
        <taxon>Eukaryota</taxon>
        <taxon>Metazoa</taxon>
        <taxon>Ecdysozoa</taxon>
        <taxon>Nematoda</taxon>
        <taxon>Chromadorea</taxon>
        <taxon>Rhabditida</taxon>
        <taxon>Spirurina</taxon>
        <taxon>Oxyuridomorpha</taxon>
        <taxon>Oxyuroidea</taxon>
        <taxon>Oxyuridae</taxon>
        <taxon>Enterobius</taxon>
    </lineage>
</organism>
<dbReference type="WBParaSite" id="EVEC_0000628201-mRNA-1">
    <property type="protein sequence ID" value="EVEC_0000628201-mRNA-1"/>
    <property type="gene ID" value="EVEC_0000628201"/>
</dbReference>
<dbReference type="EMBL" id="UXUI01008304">
    <property type="protein sequence ID" value="VDD91142.1"/>
    <property type="molecule type" value="Genomic_DNA"/>
</dbReference>
<evidence type="ECO:0000313" key="3">
    <source>
        <dbReference type="Proteomes" id="UP000274131"/>
    </source>
</evidence>
<dbReference type="Proteomes" id="UP000274131">
    <property type="component" value="Unassembled WGS sequence"/>
</dbReference>
<protein>
    <submittedName>
        <fullName evidence="4">EB domain-containing protein</fullName>
    </submittedName>
</protein>
<proteinExistence type="predicted"/>
<reference evidence="4" key="1">
    <citation type="submission" date="2017-02" db="UniProtKB">
        <authorList>
            <consortium name="WormBaseParasite"/>
        </authorList>
    </citation>
    <scope>IDENTIFICATION</scope>
</reference>
<name>A0A0N4V7L3_ENTVE</name>
<dbReference type="AlphaFoldDB" id="A0A0N4V7L3"/>
<evidence type="ECO:0000313" key="4">
    <source>
        <dbReference type="WBParaSite" id="EVEC_0000628201-mRNA-1"/>
    </source>
</evidence>
<reference evidence="2 3" key="2">
    <citation type="submission" date="2018-10" db="EMBL/GenBank/DDBJ databases">
        <authorList>
            <consortium name="Pathogen Informatics"/>
        </authorList>
    </citation>
    <scope>NUCLEOTIDE SEQUENCE [LARGE SCALE GENOMIC DNA]</scope>
</reference>
<sequence>MSATASMRTFQKPKYLTPPSFHCETDSDCPEDSICSFSDFYKKSVCERKTTINEGIWVDNKIDRDTRTDYKDNLRRIEGKTRVVESANSYFEALKEATAGDGAQPRPDAAVPQIGEGTHSSPNAGVPQIGDGVNSYLPSGIPQIGGGVKPYSNVAVLPRIGGGANPNPTIGLPEIGSGAKPNPTIGPPEIGSGAKPNPQIGGGTVPRPTNEIPNIGTGAGTSANAFIPCISDLQCPYGEICLMWANINGKEIRVCTQKLLREGKVCLFNSQCRIGEVCERNATGVFVCKHSYNASVERGCVFDFDCSGNWKCINVGTSQQKLNWYHRLLFTAISMSSTVIC</sequence>